<keyword evidence="2" id="KW-1185">Reference proteome</keyword>
<proteinExistence type="predicted"/>
<comment type="caution">
    <text evidence="1">The sequence shown here is derived from an EMBL/GenBank/DDBJ whole genome shotgun (WGS) entry which is preliminary data.</text>
</comment>
<reference evidence="2" key="1">
    <citation type="journal article" date="2019" name="Int. J. Syst. Evol. Microbiol.">
        <title>The Global Catalogue of Microorganisms (GCM) 10K type strain sequencing project: providing services to taxonomists for standard genome sequencing and annotation.</title>
        <authorList>
            <consortium name="The Broad Institute Genomics Platform"/>
            <consortium name="The Broad Institute Genome Sequencing Center for Infectious Disease"/>
            <person name="Wu L."/>
            <person name="Ma J."/>
        </authorList>
    </citation>
    <scope>NUCLEOTIDE SEQUENCE [LARGE SCALE GENOMIC DNA]</scope>
    <source>
        <strain evidence="2">XZYJT-10</strain>
    </source>
</reference>
<organism evidence="1 2">
    <name type="scientific">Paractinoplanes rhizophilus</name>
    <dbReference type="NCBI Taxonomy" id="1416877"/>
    <lineage>
        <taxon>Bacteria</taxon>
        <taxon>Bacillati</taxon>
        <taxon>Actinomycetota</taxon>
        <taxon>Actinomycetes</taxon>
        <taxon>Micromonosporales</taxon>
        <taxon>Micromonosporaceae</taxon>
        <taxon>Paractinoplanes</taxon>
    </lineage>
</organism>
<dbReference type="RefSeq" id="WP_378964150.1">
    <property type="nucleotide sequence ID" value="NZ_JBHTBJ010000001.1"/>
</dbReference>
<evidence type="ECO:0000313" key="1">
    <source>
        <dbReference type="EMBL" id="MFC7272746.1"/>
    </source>
</evidence>
<evidence type="ECO:0000313" key="2">
    <source>
        <dbReference type="Proteomes" id="UP001596548"/>
    </source>
</evidence>
<accession>A0ABW2HJE1</accession>
<gene>
    <name evidence="1" type="ORF">ACFQS1_02030</name>
</gene>
<name>A0ABW2HJE1_9ACTN</name>
<dbReference type="EMBL" id="JBHTBJ010000001">
    <property type="protein sequence ID" value="MFC7272746.1"/>
    <property type="molecule type" value="Genomic_DNA"/>
</dbReference>
<protein>
    <submittedName>
        <fullName evidence="1">DUF5999 family protein</fullName>
    </submittedName>
</protein>
<sequence length="117" mass="11637">MCDHHPECPPIDQPGWDSARVLVHHAELGWTMLCNGAIVLDAAARPAPAPVVAPVGAPAPVAVPAPMAAPVTVTVTAPAPAPAPVAAPAAVPVTVAAPAMVTPLRREPRKAGVPLAA</sequence>
<dbReference type="Proteomes" id="UP001596548">
    <property type="component" value="Unassembled WGS sequence"/>
</dbReference>
<dbReference type="Pfam" id="PF19462">
    <property type="entry name" value="DUF5999"/>
    <property type="match status" value="1"/>
</dbReference>
<dbReference type="InterPro" id="IPR046041">
    <property type="entry name" value="DUF5999"/>
</dbReference>